<dbReference type="Proteomes" id="UP000179588">
    <property type="component" value="Unassembled WGS sequence"/>
</dbReference>
<evidence type="ECO:0000256" key="3">
    <source>
        <dbReference type="ARBA" id="ARBA00022691"/>
    </source>
</evidence>
<dbReference type="PANTHER" id="PTHR30481:SF3">
    <property type="entry name" value="DNA ADENINE METHYLASE"/>
    <property type="match status" value="1"/>
</dbReference>
<comment type="caution">
    <text evidence="4">The sequence shown here is derived from an EMBL/GenBank/DDBJ whole genome shotgun (WGS) entry which is preliminary data.</text>
</comment>
<reference evidence="4 5" key="1">
    <citation type="submission" date="2016-03" db="EMBL/GenBank/DDBJ databases">
        <title>Genome sequence of Providencia stuartii strain, isolated from the salivary glands of larval Lucilia sericata.</title>
        <authorList>
            <person name="Yuan Y."/>
            <person name="Zhang Y."/>
            <person name="Fu S."/>
            <person name="Crippen T.L."/>
            <person name="Visi D."/>
            <person name="Benbow M.E."/>
            <person name="Allen M."/>
            <person name="Tomberlin J.K."/>
            <person name="Sze S.-H."/>
            <person name="Tarone A.M."/>
        </authorList>
    </citation>
    <scope>NUCLEOTIDE SEQUENCE [LARGE SCALE GENOMIC DNA]</scope>
    <source>
        <strain evidence="4 5">Crippen</strain>
    </source>
</reference>
<evidence type="ECO:0000313" key="4">
    <source>
        <dbReference type="EMBL" id="OHT23148.1"/>
    </source>
</evidence>
<dbReference type="SUPFAM" id="SSF53335">
    <property type="entry name" value="S-adenosyl-L-methionine-dependent methyltransferases"/>
    <property type="match status" value="1"/>
</dbReference>
<name>A0A1S1HM33_PROST</name>
<dbReference type="GO" id="GO:0043565">
    <property type="term" value="F:sequence-specific DNA binding"/>
    <property type="evidence" value="ECO:0007669"/>
    <property type="project" value="TreeGrafter"/>
</dbReference>
<sequence length="246" mass="28257">MKYMGSKSRIAKHIYELIESSLSDSDCYVEPFAGGMNMISFVSDRFDGEIIASDVHEYLIEMWAALRAGWEPPHNISRESYYQIKSDKDSMKHLTGWVGFNCSYAGKWFDGYAGVTKTKSGVRDYQQEARENTLSQVDKLLNVDIKQSDYRLLEIPDNAVVYCDPPYASTRKYRDAFNSNEFWQWVRELSKRCKVFVSEYSAPDDFVKIWSKELTSSISANHQSGTTTKSVESVFVHASQLMEQES</sequence>
<dbReference type="GO" id="GO:0009307">
    <property type="term" value="P:DNA restriction-modification system"/>
    <property type="evidence" value="ECO:0007669"/>
    <property type="project" value="InterPro"/>
</dbReference>
<dbReference type="PRINTS" id="PR00505">
    <property type="entry name" value="D12N6MTFRASE"/>
</dbReference>
<dbReference type="GO" id="GO:0032259">
    <property type="term" value="P:methylation"/>
    <property type="evidence" value="ECO:0007669"/>
    <property type="project" value="UniProtKB-KW"/>
</dbReference>
<organism evidence="4 5">
    <name type="scientific">Providencia stuartii</name>
    <dbReference type="NCBI Taxonomy" id="588"/>
    <lineage>
        <taxon>Bacteria</taxon>
        <taxon>Pseudomonadati</taxon>
        <taxon>Pseudomonadota</taxon>
        <taxon>Gammaproteobacteria</taxon>
        <taxon>Enterobacterales</taxon>
        <taxon>Morganellaceae</taxon>
        <taxon>Providencia</taxon>
    </lineage>
</organism>
<keyword evidence="3" id="KW-0949">S-adenosyl-L-methionine</keyword>
<accession>A0A1S1HM33</accession>
<evidence type="ECO:0008006" key="6">
    <source>
        <dbReference type="Google" id="ProtNLM"/>
    </source>
</evidence>
<dbReference type="EMBL" id="LVIE01000190">
    <property type="protein sequence ID" value="OHT23148.1"/>
    <property type="molecule type" value="Genomic_DNA"/>
</dbReference>
<keyword evidence="2" id="KW-0808">Transferase</keyword>
<dbReference type="PANTHER" id="PTHR30481">
    <property type="entry name" value="DNA ADENINE METHYLASE"/>
    <property type="match status" value="1"/>
</dbReference>
<dbReference type="Pfam" id="PF02086">
    <property type="entry name" value="MethyltransfD12"/>
    <property type="match status" value="1"/>
</dbReference>
<dbReference type="Gene3D" id="3.40.50.150">
    <property type="entry name" value="Vaccinia Virus protein VP39"/>
    <property type="match status" value="2"/>
</dbReference>
<keyword evidence="5" id="KW-1185">Reference proteome</keyword>
<evidence type="ECO:0000313" key="5">
    <source>
        <dbReference type="Proteomes" id="UP000179588"/>
    </source>
</evidence>
<protein>
    <recommendedName>
        <fullName evidence="6">Site-specific DNA-methyltransferase (adenine-specific)</fullName>
    </recommendedName>
</protein>
<keyword evidence="1" id="KW-0489">Methyltransferase</keyword>
<proteinExistence type="predicted"/>
<dbReference type="GO" id="GO:0006298">
    <property type="term" value="P:mismatch repair"/>
    <property type="evidence" value="ECO:0007669"/>
    <property type="project" value="TreeGrafter"/>
</dbReference>
<evidence type="ECO:0000256" key="1">
    <source>
        <dbReference type="ARBA" id="ARBA00022603"/>
    </source>
</evidence>
<dbReference type="InterPro" id="IPR012327">
    <property type="entry name" value="MeTrfase_D12"/>
</dbReference>
<dbReference type="GO" id="GO:1904047">
    <property type="term" value="F:S-adenosyl-L-methionine binding"/>
    <property type="evidence" value="ECO:0007669"/>
    <property type="project" value="TreeGrafter"/>
</dbReference>
<dbReference type="AlphaFoldDB" id="A0A1S1HM33"/>
<dbReference type="GO" id="GO:0009007">
    <property type="term" value="F:site-specific DNA-methyltransferase (adenine-specific) activity"/>
    <property type="evidence" value="ECO:0007669"/>
    <property type="project" value="UniProtKB-EC"/>
</dbReference>
<dbReference type="InterPro" id="IPR029063">
    <property type="entry name" value="SAM-dependent_MTases_sf"/>
</dbReference>
<evidence type="ECO:0000256" key="2">
    <source>
        <dbReference type="ARBA" id="ARBA00022679"/>
    </source>
</evidence>
<gene>
    <name evidence="4" type="ORF">A3Q29_06875</name>
</gene>